<gene>
    <name evidence="4" type="primary">ORF73217</name>
</gene>
<proteinExistence type="predicted"/>
<reference evidence="4" key="1">
    <citation type="submission" date="2014-12" db="EMBL/GenBank/DDBJ databases">
        <title>Insight into the proteome of Arion vulgaris.</title>
        <authorList>
            <person name="Aradska J."/>
            <person name="Bulat T."/>
            <person name="Smidak R."/>
            <person name="Sarate P."/>
            <person name="Gangsoo J."/>
            <person name="Sialana F."/>
            <person name="Bilban M."/>
            <person name="Lubec G."/>
        </authorList>
    </citation>
    <scope>NUCLEOTIDE SEQUENCE</scope>
    <source>
        <tissue evidence="4">Skin</tissue>
    </source>
</reference>
<dbReference type="AlphaFoldDB" id="A0A0B6ZR28"/>
<keyword evidence="1" id="KW-0106">Calcium</keyword>
<dbReference type="InterPro" id="IPR011992">
    <property type="entry name" value="EF-hand-dom_pair"/>
</dbReference>
<dbReference type="EMBL" id="HACG01023330">
    <property type="protein sequence ID" value="CEK70195.1"/>
    <property type="molecule type" value="Transcribed_RNA"/>
</dbReference>
<evidence type="ECO:0000313" key="4">
    <source>
        <dbReference type="EMBL" id="CEK70195.1"/>
    </source>
</evidence>
<dbReference type="GO" id="GO:0005509">
    <property type="term" value="F:calcium ion binding"/>
    <property type="evidence" value="ECO:0007669"/>
    <property type="project" value="InterPro"/>
</dbReference>
<evidence type="ECO:0000256" key="2">
    <source>
        <dbReference type="SAM" id="SignalP"/>
    </source>
</evidence>
<feature type="domain" description="EF-hand" evidence="3">
    <location>
        <begin position="54"/>
        <end position="72"/>
    </location>
</feature>
<dbReference type="InterPro" id="IPR002048">
    <property type="entry name" value="EF_hand_dom"/>
</dbReference>
<keyword evidence="2" id="KW-0732">Signal</keyword>
<sequence length="103" mass="12162">MFCYTILLALPALITAIALSTDTFTEQDLNFIFNMLDTNYDGTLARTEADKFYIKEYDINNNGKITREEFFQKSKSNLAVLEQLLRDIPMERCVRRKRYNIYN</sequence>
<evidence type="ECO:0000259" key="3">
    <source>
        <dbReference type="Pfam" id="PF13833"/>
    </source>
</evidence>
<dbReference type="SUPFAM" id="SSF47473">
    <property type="entry name" value="EF-hand"/>
    <property type="match status" value="1"/>
</dbReference>
<evidence type="ECO:0000256" key="1">
    <source>
        <dbReference type="ARBA" id="ARBA00022837"/>
    </source>
</evidence>
<feature type="signal peptide" evidence="2">
    <location>
        <begin position="1"/>
        <end position="16"/>
    </location>
</feature>
<organism evidence="4">
    <name type="scientific">Arion vulgaris</name>
    <dbReference type="NCBI Taxonomy" id="1028688"/>
    <lineage>
        <taxon>Eukaryota</taxon>
        <taxon>Metazoa</taxon>
        <taxon>Spiralia</taxon>
        <taxon>Lophotrochozoa</taxon>
        <taxon>Mollusca</taxon>
        <taxon>Gastropoda</taxon>
        <taxon>Heterobranchia</taxon>
        <taxon>Euthyneura</taxon>
        <taxon>Panpulmonata</taxon>
        <taxon>Eupulmonata</taxon>
        <taxon>Stylommatophora</taxon>
        <taxon>Helicina</taxon>
        <taxon>Arionoidea</taxon>
        <taxon>Arionidae</taxon>
        <taxon>Arion</taxon>
    </lineage>
</organism>
<name>A0A0B6ZR28_9EUPU</name>
<feature type="chain" id="PRO_5002110875" description="EF-hand domain-containing protein" evidence="2">
    <location>
        <begin position="17"/>
        <end position="103"/>
    </location>
</feature>
<dbReference type="Pfam" id="PF13833">
    <property type="entry name" value="EF-hand_8"/>
    <property type="match status" value="1"/>
</dbReference>
<dbReference type="PROSITE" id="PS00018">
    <property type="entry name" value="EF_HAND_1"/>
    <property type="match status" value="1"/>
</dbReference>
<accession>A0A0B6ZR28</accession>
<dbReference type="Gene3D" id="1.10.238.10">
    <property type="entry name" value="EF-hand"/>
    <property type="match status" value="1"/>
</dbReference>
<protein>
    <recommendedName>
        <fullName evidence="3">EF-hand domain-containing protein</fullName>
    </recommendedName>
</protein>
<dbReference type="InterPro" id="IPR018247">
    <property type="entry name" value="EF_Hand_1_Ca_BS"/>
</dbReference>